<dbReference type="EMBL" id="FPHP01000029">
    <property type="protein sequence ID" value="SFV75362.1"/>
    <property type="molecule type" value="Genomic_DNA"/>
</dbReference>
<evidence type="ECO:0000313" key="1">
    <source>
        <dbReference type="EMBL" id="SFV75362.1"/>
    </source>
</evidence>
<gene>
    <name evidence="1" type="ORF">MNB_SM-3-382</name>
</gene>
<evidence type="ECO:0008006" key="2">
    <source>
        <dbReference type="Google" id="ProtNLM"/>
    </source>
</evidence>
<organism evidence="1">
    <name type="scientific">hydrothermal vent metagenome</name>
    <dbReference type="NCBI Taxonomy" id="652676"/>
    <lineage>
        <taxon>unclassified sequences</taxon>
        <taxon>metagenomes</taxon>
        <taxon>ecological metagenomes</taxon>
    </lineage>
</organism>
<name>A0A1W1D4J3_9ZZZZ</name>
<proteinExistence type="predicted"/>
<reference evidence="1" key="1">
    <citation type="submission" date="2016-10" db="EMBL/GenBank/DDBJ databases">
        <authorList>
            <person name="de Groot N.N."/>
        </authorList>
    </citation>
    <scope>NUCLEOTIDE SEQUENCE</scope>
</reference>
<sequence>MKKIALLSGIFVFFVGCSFKTPKNQWQYQSTKAFNSYEKNFLMGNDILAFYDLKLAIQHAKQSANLTQLGTIYLGECALHKIVGQQDKCQKYKKIAPLIHNKQLNAYDDFINLSFQKKEIHLLPKQYHLYATYLLQKDFLKAQDTIIKTKKPISQFLMASLIKTKLNDKTREKILHQASLYGYKKLVIFWLKEIKNNTQNEELKKEAEEKLNVLLP</sequence>
<accession>A0A1W1D4J3</accession>
<dbReference type="PROSITE" id="PS51257">
    <property type="entry name" value="PROKAR_LIPOPROTEIN"/>
    <property type="match status" value="1"/>
</dbReference>
<dbReference type="AlphaFoldDB" id="A0A1W1D4J3"/>
<protein>
    <recommendedName>
        <fullName evidence="2">Lipoprotein</fullName>
    </recommendedName>
</protein>